<evidence type="ECO:0000259" key="8">
    <source>
        <dbReference type="PROSITE" id="PS50110"/>
    </source>
</evidence>
<dbReference type="Gene3D" id="3.30.450.20">
    <property type="entry name" value="PAS domain"/>
    <property type="match status" value="1"/>
</dbReference>
<dbReference type="SUPFAM" id="SSF55874">
    <property type="entry name" value="ATPase domain of HSP90 chaperone/DNA topoisomerase II/histidine kinase"/>
    <property type="match status" value="1"/>
</dbReference>
<comment type="catalytic activity">
    <reaction evidence="1">
        <text>ATP + protein L-histidine = ADP + protein N-phospho-L-histidine.</text>
        <dbReference type="EC" id="2.7.13.3"/>
    </reaction>
</comment>
<dbReference type="PROSITE" id="PS50110">
    <property type="entry name" value="RESPONSE_REGULATORY"/>
    <property type="match status" value="1"/>
</dbReference>
<gene>
    <name evidence="9" type="ORF">ACFVKH_15355</name>
</gene>
<dbReference type="GO" id="GO:0016301">
    <property type="term" value="F:kinase activity"/>
    <property type="evidence" value="ECO:0007669"/>
    <property type="project" value="UniProtKB-KW"/>
</dbReference>
<dbReference type="PANTHER" id="PTHR45339">
    <property type="entry name" value="HYBRID SIGNAL TRANSDUCTION HISTIDINE KINASE J"/>
    <property type="match status" value="1"/>
</dbReference>
<dbReference type="SMART" id="SM00388">
    <property type="entry name" value="HisKA"/>
    <property type="match status" value="1"/>
</dbReference>
<dbReference type="Gene3D" id="3.30.565.10">
    <property type="entry name" value="Histidine kinase-like ATPase, C-terminal domain"/>
    <property type="match status" value="1"/>
</dbReference>
<dbReference type="Proteomes" id="UP001600165">
    <property type="component" value="Unassembled WGS sequence"/>
</dbReference>
<sequence>MFTSLMQRAKVGVLLLNEAGQITFANSVATHLLDLPQDAIGQVFGSQQQFVNQQGEVLAFEQLPTQQALTTGQAVSNMLLGLNLTDQPSPRWLRFEVELQVNSGEAIALATQLVCLCWEVDSPLAQGLPDLDDGAMLAYMGHELRTPLNAILGFTQLMQRDQTLASNHHELLSIIERSGEQLLNLISDLVELGKIKAGQASLNYAPLSLRNLLTGLEQILSLKAEAQGLPLQFDLAAEVPTYVKADEGKLRQSLLSLLSSIIRLSQSEPLHIAVESVATSASEMVLRLQVFSSSANVAQLRSHLLEATQQQNPDGWNLRLTISQKLIQMLGGTLRIGAESDLVAVCELPIWLTEPEGSDAQAQTQNQIVGLASDQPAYQILVVDDDPVSRSLMARILGEIGFKVKQAIDGQQAVQIWQQCQPDLIFMDMRMPKMDGYEATQQIKAQAPALPILVLTANQLTAEQIRAAQWTDLVSKPVRREVLLGKLQQHLGLRYLYEAASRPPEQPVALPLELQIETLQQMPHDWLQAVYQAAAQGSDRLIYNLVQQVPAEQLALSKAITALADEFQFDQILKCLQRAGLDAA</sequence>
<dbReference type="CDD" id="cd17546">
    <property type="entry name" value="REC_hyHK_CKI1_RcsC-like"/>
    <property type="match status" value="1"/>
</dbReference>
<dbReference type="RefSeq" id="WP_377966612.1">
    <property type="nucleotide sequence ID" value="NZ_JBHZOL010000089.1"/>
</dbReference>
<keyword evidence="4 9" id="KW-0808">Transferase</keyword>
<dbReference type="PROSITE" id="PS50109">
    <property type="entry name" value="HIS_KIN"/>
    <property type="match status" value="1"/>
</dbReference>
<evidence type="ECO:0000256" key="2">
    <source>
        <dbReference type="ARBA" id="ARBA00012438"/>
    </source>
</evidence>
<dbReference type="CDD" id="cd00082">
    <property type="entry name" value="HisKA"/>
    <property type="match status" value="1"/>
</dbReference>
<keyword evidence="5" id="KW-0902">Two-component regulatory system</keyword>
<dbReference type="Gene3D" id="1.10.287.130">
    <property type="match status" value="1"/>
</dbReference>
<dbReference type="InterPro" id="IPR011006">
    <property type="entry name" value="CheY-like_superfamily"/>
</dbReference>
<dbReference type="InterPro" id="IPR036097">
    <property type="entry name" value="HisK_dim/P_sf"/>
</dbReference>
<dbReference type="InterPro" id="IPR003661">
    <property type="entry name" value="HisK_dim/P_dom"/>
</dbReference>
<keyword evidence="4 9" id="KW-0418">Kinase</keyword>
<evidence type="ECO:0000259" key="7">
    <source>
        <dbReference type="PROSITE" id="PS50109"/>
    </source>
</evidence>
<dbReference type="InterPro" id="IPR005467">
    <property type="entry name" value="His_kinase_dom"/>
</dbReference>
<evidence type="ECO:0000256" key="1">
    <source>
        <dbReference type="ARBA" id="ARBA00000085"/>
    </source>
</evidence>
<comment type="caution">
    <text evidence="9">The sequence shown here is derived from an EMBL/GenBank/DDBJ whole genome shotgun (WGS) entry which is preliminary data.</text>
</comment>
<name>A0ABW6II25_9CYAN</name>
<feature type="domain" description="Response regulatory" evidence="8">
    <location>
        <begin position="379"/>
        <end position="491"/>
    </location>
</feature>
<evidence type="ECO:0000256" key="6">
    <source>
        <dbReference type="PROSITE-ProRule" id="PRU00169"/>
    </source>
</evidence>
<dbReference type="Pfam" id="PF00072">
    <property type="entry name" value="Response_reg"/>
    <property type="match status" value="1"/>
</dbReference>
<dbReference type="InterPro" id="IPR036890">
    <property type="entry name" value="HATPase_C_sf"/>
</dbReference>
<keyword evidence="10" id="KW-1185">Reference proteome</keyword>
<reference evidence="9 10" key="1">
    <citation type="submission" date="2024-10" db="EMBL/GenBank/DDBJ databases">
        <authorList>
            <person name="Ratan Roy A."/>
            <person name="Morales Sandoval P.H."/>
            <person name="De Los Santos Villalobos S."/>
            <person name="Chakraborty S."/>
            <person name="Mukherjee J."/>
        </authorList>
    </citation>
    <scope>NUCLEOTIDE SEQUENCE [LARGE SCALE GENOMIC DNA]</scope>
    <source>
        <strain evidence="9 10">S1</strain>
    </source>
</reference>
<dbReference type="PANTHER" id="PTHR45339:SF1">
    <property type="entry name" value="HYBRID SIGNAL TRANSDUCTION HISTIDINE KINASE J"/>
    <property type="match status" value="1"/>
</dbReference>
<dbReference type="Gene3D" id="3.40.50.2300">
    <property type="match status" value="1"/>
</dbReference>
<protein>
    <recommendedName>
        <fullName evidence="2">histidine kinase</fullName>
        <ecNumber evidence="2">2.7.13.3</ecNumber>
    </recommendedName>
</protein>
<dbReference type="EMBL" id="JBHZOL010000089">
    <property type="protein sequence ID" value="MFE4107669.1"/>
    <property type="molecule type" value="Genomic_DNA"/>
</dbReference>
<evidence type="ECO:0000256" key="3">
    <source>
        <dbReference type="ARBA" id="ARBA00022553"/>
    </source>
</evidence>
<evidence type="ECO:0000313" key="9">
    <source>
        <dbReference type="EMBL" id="MFE4107669.1"/>
    </source>
</evidence>
<dbReference type="SUPFAM" id="SSF52172">
    <property type="entry name" value="CheY-like"/>
    <property type="match status" value="1"/>
</dbReference>
<dbReference type="SMART" id="SM00448">
    <property type="entry name" value="REC"/>
    <property type="match status" value="1"/>
</dbReference>
<dbReference type="Pfam" id="PF00512">
    <property type="entry name" value="HisKA"/>
    <property type="match status" value="1"/>
</dbReference>
<evidence type="ECO:0000256" key="5">
    <source>
        <dbReference type="ARBA" id="ARBA00023012"/>
    </source>
</evidence>
<evidence type="ECO:0000313" key="10">
    <source>
        <dbReference type="Proteomes" id="UP001600165"/>
    </source>
</evidence>
<feature type="modified residue" description="4-aspartylphosphate" evidence="6">
    <location>
        <position position="428"/>
    </location>
</feature>
<dbReference type="InterPro" id="IPR001789">
    <property type="entry name" value="Sig_transdc_resp-reg_receiver"/>
</dbReference>
<organism evidence="9 10">
    <name type="scientific">Almyronema epifaneia S1</name>
    <dbReference type="NCBI Taxonomy" id="2991925"/>
    <lineage>
        <taxon>Bacteria</taxon>
        <taxon>Bacillati</taxon>
        <taxon>Cyanobacteriota</taxon>
        <taxon>Cyanophyceae</taxon>
        <taxon>Nodosilineales</taxon>
        <taxon>Nodosilineaceae</taxon>
        <taxon>Almyronema</taxon>
        <taxon>Almyronema epifaneia</taxon>
    </lineage>
</organism>
<dbReference type="EC" id="2.7.13.3" evidence="2"/>
<dbReference type="SUPFAM" id="SSF47384">
    <property type="entry name" value="Homodimeric domain of signal transducing histidine kinase"/>
    <property type="match status" value="1"/>
</dbReference>
<feature type="domain" description="Histidine kinase" evidence="7">
    <location>
        <begin position="139"/>
        <end position="352"/>
    </location>
</feature>
<keyword evidence="3 6" id="KW-0597">Phosphoprotein</keyword>
<accession>A0ABW6II25</accession>
<proteinExistence type="predicted"/>
<evidence type="ECO:0000256" key="4">
    <source>
        <dbReference type="ARBA" id="ARBA00022777"/>
    </source>
</evidence>